<dbReference type="AlphaFoldDB" id="A0A4R9J4S3"/>
<gene>
    <name evidence="1" type="ORF">EHQ52_17100</name>
</gene>
<reference evidence="1" key="1">
    <citation type="journal article" date="2019" name="PLoS Negl. Trop. Dis.">
        <title>Revisiting the worldwide diversity of Leptospira species in the environment.</title>
        <authorList>
            <person name="Vincent A.T."/>
            <person name="Schiettekatte O."/>
            <person name="Bourhy P."/>
            <person name="Veyrier F.J."/>
            <person name="Picardeau M."/>
        </authorList>
    </citation>
    <scope>NUCLEOTIDE SEQUENCE [LARGE SCALE GENOMIC DNA]</scope>
    <source>
        <strain evidence="1">201800265</strain>
    </source>
</reference>
<accession>A0A4R9J4S3</accession>
<protein>
    <submittedName>
        <fullName evidence="1">DUF4279 domain-containing protein</fullName>
    </submittedName>
</protein>
<comment type="caution">
    <text evidence="1">The sequence shown here is derived from an EMBL/GenBank/DDBJ whole genome shotgun (WGS) entry which is preliminary data.</text>
</comment>
<dbReference type="Pfam" id="PF14106">
    <property type="entry name" value="DUF4279"/>
    <property type="match status" value="1"/>
</dbReference>
<dbReference type="OrthoDB" id="1495141at2"/>
<dbReference type="Proteomes" id="UP000297871">
    <property type="component" value="Unassembled WGS sequence"/>
</dbReference>
<organism evidence="1 2">
    <name type="scientific">Leptospira koniambonensis</name>
    <dbReference type="NCBI Taxonomy" id="2484950"/>
    <lineage>
        <taxon>Bacteria</taxon>
        <taxon>Pseudomonadati</taxon>
        <taxon>Spirochaetota</taxon>
        <taxon>Spirochaetia</taxon>
        <taxon>Leptospirales</taxon>
        <taxon>Leptospiraceae</taxon>
        <taxon>Leptospira</taxon>
    </lineage>
</organism>
<evidence type="ECO:0000313" key="1">
    <source>
        <dbReference type="EMBL" id="TGL31644.1"/>
    </source>
</evidence>
<sequence length="112" mass="13290">MGLFPSQAWVKGDIDQKTNRVETYSKWCLYSRLTKEKSLEDHIIDVLDQLDSQADRIRKITSQFDGILQLVGYFHQYYPGLSLDSKTINRIASYNLNMDFDFYYLFENENEE</sequence>
<name>A0A4R9J4S3_9LEPT</name>
<evidence type="ECO:0000313" key="2">
    <source>
        <dbReference type="Proteomes" id="UP000297871"/>
    </source>
</evidence>
<dbReference type="InterPro" id="IPR025459">
    <property type="entry name" value="DUF4279"/>
</dbReference>
<dbReference type="EMBL" id="RQFY01000007">
    <property type="protein sequence ID" value="TGL31644.1"/>
    <property type="molecule type" value="Genomic_DNA"/>
</dbReference>
<proteinExistence type="predicted"/>
<keyword evidence="2" id="KW-1185">Reference proteome</keyword>